<evidence type="ECO:0000259" key="2">
    <source>
        <dbReference type="Pfam" id="PF01757"/>
    </source>
</evidence>
<sequence length="343" mass="36249">MNRLHGIQYLRAIAALAVVVFHAVERTGGHFAIGAAGVDVFFVISGFIMWVISARRPTTPARFLRDRLERIAPVYWIATAIMVAGALAGLFPNLKLTLGHVLGSLSFIPHQSPSNGQIWPVLVQGWTLNYEIFFYVVFAACLLLPSRFRLAGLAAVLVGLAGFGFVQGSGNPLLATYTNPIILEFLIGVLIGKLWLDGRIPSPATGAVLIIGALLGFAVVGATHLGFGPLSFGTLAAALLIGVLALEKGGAVRHVRSMLYLGDASYSVYLFHTFAISVVAKLAALLSIPAETAMLLAVTSGVAVGVAAYEMLEKPLIAAVKGLRSGQGRRKSVQDNPPVPESV</sequence>
<keyword evidence="1" id="KW-0472">Membrane</keyword>
<dbReference type="InterPro" id="IPR002656">
    <property type="entry name" value="Acyl_transf_3_dom"/>
</dbReference>
<dbReference type="EMBL" id="JAGWCR010000003">
    <property type="protein sequence ID" value="MBS3648587.1"/>
    <property type="molecule type" value="Genomic_DNA"/>
</dbReference>
<evidence type="ECO:0000313" key="3">
    <source>
        <dbReference type="EMBL" id="MBS3648587.1"/>
    </source>
</evidence>
<keyword evidence="1" id="KW-0812">Transmembrane</keyword>
<keyword evidence="3" id="KW-0808">Transferase</keyword>
<dbReference type="Pfam" id="PF01757">
    <property type="entry name" value="Acyl_transf_3"/>
    <property type="match status" value="1"/>
</dbReference>
<feature type="transmembrane region" description="Helical" evidence="1">
    <location>
        <begin position="73"/>
        <end position="91"/>
    </location>
</feature>
<dbReference type="AlphaFoldDB" id="A0A942I1U9"/>
<keyword evidence="1" id="KW-1133">Transmembrane helix</keyword>
<keyword evidence="3" id="KW-0012">Acyltransferase</keyword>
<feature type="transmembrane region" description="Helical" evidence="1">
    <location>
        <begin position="294"/>
        <end position="312"/>
    </location>
</feature>
<feature type="transmembrane region" description="Helical" evidence="1">
    <location>
        <begin position="203"/>
        <end position="221"/>
    </location>
</feature>
<protein>
    <submittedName>
        <fullName evidence="3">Acyltransferase</fullName>
    </submittedName>
</protein>
<feature type="transmembrane region" description="Helical" evidence="1">
    <location>
        <begin position="227"/>
        <end position="246"/>
    </location>
</feature>
<organism evidence="3 4">
    <name type="scientific">Pseudaminobacter soli</name>
    <name type="common">ex Zhang et al. 2022</name>
    <dbReference type="NCBI Taxonomy" id="2831468"/>
    <lineage>
        <taxon>Bacteria</taxon>
        <taxon>Pseudomonadati</taxon>
        <taxon>Pseudomonadota</taxon>
        <taxon>Alphaproteobacteria</taxon>
        <taxon>Hyphomicrobiales</taxon>
        <taxon>Phyllobacteriaceae</taxon>
        <taxon>Pseudaminobacter</taxon>
    </lineage>
</organism>
<evidence type="ECO:0000313" key="4">
    <source>
        <dbReference type="Proteomes" id="UP000680348"/>
    </source>
</evidence>
<gene>
    <name evidence="3" type="ORF">KEU06_08090</name>
</gene>
<dbReference type="InterPro" id="IPR050879">
    <property type="entry name" value="Acyltransferase_3"/>
</dbReference>
<dbReference type="PANTHER" id="PTHR23028:SF131">
    <property type="entry name" value="BLR2367 PROTEIN"/>
    <property type="match status" value="1"/>
</dbReference>
<feature type="transmembrane region" description="Helical" evidence="1">
    <location>
        <begin position="266"/>
        <end position="288"/>
    </location>
</feature>
<feature type="transmembrane region" description="Helical" evidence="1">
    <location>
        <begin position="30"/>
        <end position="52"/>
    </location>
</feature>
<dbReference type="Proteomes" id="UP000680348">
    <property type="component" value="Unassembled WGS sequence"/>
</dbReference>
<dbReference type="PANTHER" id="PTHR23028">
    <property type="entry name" value="ACETYLTRANSFERASE"/>
    <property type="match status" value="1"/>
</dbReference>
<feature type="transmembrane region" description="Helical" evidence="1">
    <location>
        <begin position="7"/>
        <end position="24"/>
    </location>
</feature>
<feature type="transmembrane region" description="Helical" evidence="1">
    <location>
        <begin position="150"/>
        <end position="168"/>
    </location>
</feature>
<dbReference type="RefSeq" id="WP_188254124.1">
    <property type="nucleotide sequence ID" value="NZ_JABVCF010000003.1"/>
</dbReference>
<reference evidence="3" key="1">
    <citation type="submission" date="2021-04" db="EMBL/GenBank/DDBJ databases">
        <title>Pseudaminobacter soli sp. nov., isolated from paddy soil contaminated by heavy metals.</title>
        <authorList>
            <person name="Zhang K."/>
        </authorList>
    </citation>
    <scope>NUCLEOTIDE SEQUENCE</scope>
    <source>
        <strain evidence="3">19-2017</strain>
    </source>
</reference>
<comment type="caution">
    <text evidence="3">The sequence shown here is derived from an EMBL/GenBank/DDBJ whole genome shotgun (WGS) entry which is preliminary data.</text>
</comment>
<keyword evidence="4" id="KW-1185">Reference proteome</keyword>
<accession>A0A942I1U9</accession>
<dbReference type="GO" id="GO:0016020">
    <property type="term" value="C:membrane"/>
    <property type="evidence" value="ECO:0007669"/>
    <property type="project" value="TreeGrafter"/>
</dbReference>
<feature type="domain" description="Acyltransferase 3" evidence="2">
    <location>
        <begin position="5"/>
        <end position="306"/>
    </location>
</feature>
<name>A0A942I1U9_9HYPH</name>
<evidence type="ECO:0000256" key="1">
    <source>
        <dbReference type="SAM" id="Phobius"/>
    </source>
</evidence>
<dbReference type="GO" id="GO:0016747">
    <property type="term" value="F:acyltransferase activity, transferring groups other than amino-acyl groups"/>
    <property type="evidence" value="ECO:0007669"/>
    <property type="project" value="InterPro"/>
</dbReference>
<proteinExistence type="predicted"/>
<feature type="transmembrane region" description="Helical" evidence="1">
    <location>
        <begin position="121"/>
        <end position="143"/>
    </location>
</feature>
<dbReference type="GO" id="GO:0000271">
    <property type="term" value="P:polysaccharide biosynthetic process"/>
    <property type="evidence" value="ECO:0007669"/>
    <property type="project" value="TreeGrafter"/>
</dbReference>
<feature type="transmembrane region" description="Helical" evidence="1">
    <location>
        <begin position="174"/>
        <end position="196"/>
    </location>
</feature>